<keyword evidence="1" id="KW-0812">Transmembrane</keyword>
<evidence type="ECO:0000313" key="2">
    <source>
        <dbReference type="EMBL" id="GAH05706.1"/>
    </source>
</evidence>
<gene>
    <name evidence="2" type="ORF">S01H4_62279</name>
</gene>
<keyword evidence="1" id="KW-0472">Membrane</keyword>
<protein>
    <submittedName>
        <fullName evidence="2">Uncharacterized protein</fullName>
    </submittedName>
</protein>
<reference evidence="2" key="1">
    <citation type="journal article" date="2014" name="Front. Microbiol.">
        <title>High frequency of phylogenetically diverse reductive dehalogenase-homologous genes in deep subseafloor sedimentary metagenomes.</title>
        <authorList>
            <person name="Kawai M."/>
            <person name="Futagami T."/>
            <person name="Toyoda A."/>
            <person name="Takaki Y."/>
            <person name="Nishi S."/>
            <person name="Hori S."/>
            <person name="Arai W."/>
            <person name="Tsubouchi T."/>
            <person name="Morono Y."/>
            <person name="Uchiyama I."/>
            <person name="Ito T."/>
            <person name="Fujiyama A."/>
            <person name="Inagaki F."/>
            <person name="Takami H."/>
        </authorList>
    </citation>
    <scope>NUCLEOTIDE SEQUENCE</scope>
    <source>
        <strain evidence="2">Expedition CK06-06</strain>
    </source>
</reference>
<comment type="caution">
    <text evidence="2">The sequence shown here is derived from an EMBL/GenBank/DDBJ whole genome shotgun (WGS) entry which is preliminary data.</text>
</comment>
<feature type="non-terminal residue" evidence="2">
    <location>
        <position position="144"/>
    </location>
</feature>
<dbReference type="EMBL" id="BART01037128">
    <property type="protein sequence ID" value="GAH05706.1"/>
    <property type="molecule type" value="Genomic_DNA"/>
</dbReference>
<keyword evidence="1" id="KW-1133">Transmembrane helix</keyword>
<sequence>MNRLSHMVFAFALFVGLYSLLYAFSVWQSDLGTLYDLLSFYVIGGFTLSFVAVPILYYKAPNKDMIARTTSNRSAISAMFFVAFCIGSLMGTLIYQFYTGIPIIGNISIFIGAIIMVAGALMPDWDIPFLGISRHRNIVFHSAI</sequence>
<accession>X1CBV9</accession>
<feature type="transmembrane region" description="Helical" evidence="1">
    <location>
        <begin position="39"/>
        <end position="58"/>
    </location>
</feature>
<dbReference type="AlphaFoldDB" id="X1CBV9"/>
<feature type="transmembrane region" description="Helical" evidence="1">
    <location>
        <begin position="103"/>
        <end position="122"/>
    </location>
</feature>
<organism evidence="2">
    <name type="scientific">marine sediment metagenome</name>
    <dbReference type="NCBI Taxonomy" id="412755"/>
    <lineage>
        <taxon>unclassified sequences</taxon>
        <taxon>metagenomes</taxon>
        <taxon>ecological metagenomes</taxon>
    </lineage>
</organism>
<feature type="transmembrane region" description="Helical" evidence="1">
    <location>
        <begin position="78"/>
        <end position="97"/>
    </location>
</feature>
<proteinExistence type="predicted"/>
<evidence type="ECO:0000256" key="1">
    <source>
        <dbReference type="SAM" id="Phobius"/>
    </source>
</evidence>
<name>X1CBV9_9ZZZZ</name>